<dbReference type="SUPFAM" id="SSF50998">
    <property type="entry name" value="Quinoprotein alcohol dehydrogenase-like"/>
    <property type="match status" value="1"/>
</dbReference>
<proteinExistence type="predicted"/>
<keyword evidence="3" id="KW-1185">Reference proteome</keyword>
<dbReference type="EMBL" id="JACIIV010000031">
    <property type="protein sequence ID" value="MBB6229091.1"/>
    <property type="molecule type" value="Genomic_DNA"/>
</dbReference>
<dbReference type="InterPro" id="IPR011047">
    <property type="entry name" value="Quinoprotein_ADH-like_sf"/>
</dbReference>
<feature type="chain" id="PRO_5032850937" evidence="1">
    <location>
        <begin position="23"/>
        <end position="57"/>
    </location>
</feature>
<keyword evidence="1" id="KW-0732">Signal</keyword>
<evidence type="ECO:0000313" key="2">
    <source>
        <dbReference type="EMBL" id="MBB6229091.1"/>
    </source>
</evidence>
<protein>
    <submittedName>
        <fullName evidence="2">Glucose dehydrogenase</fullName>
    </submittedName>
</protein>
<evidence type="ECO:0000256" key="1">
    <source>
        <dbReference type="SAM" id="SignalP"/>
    </source>
</evidence>
<comment type="caution">
    <text evidence="2">The sequence shown here is derived from an EMBL/GenBank/DDBJ whole genome shotgun (WGS) entry which is preliminary data.</text>
</comment>
<accession>A0A841LBN4</accession>
<dbReference type="Proteomes" id="UP000538147">
    <property type="component" value="Unassembled WGS sequence"/>
</dbReference>
<dbReference type="Gene3D" id="2.140.10.10">
    <property type="entry name" value="Quinoprotein alcohol dehydrogenase-like superfamily"/>
    <property type="match status" value="1"/>
</dbReference>
<evidence type="ECO:0000313" key="3">
    <source>
        <dbReference type="Proteomes" id="UP000538147"/>
    </source>
</evidence>
<dbReference type="RefSeq" id="WP_184202507.1">
    <property type="nucleotide sequence ID" value="NZ_BMOX01000091.1"/>
</dbReference>
<name>A0A841LBN4_9SPHN</name>
<dbReference type="AlphaFoldDB" id="A0A841LBN4"/>
<sequence>MAALKSIGLALALSLCATAAHAQAKADWAHFGGDLGDTKYSALDQINAGNIDRLKIV</sequence>
<feature type="signal peptide" evidence="1">
    <location>
        <begin position="1"/>
        <end position="22"/>
    </location>
</feature>
<gene>
    <name evidence="2" type="ORF">FHS79_003290</name>
</gene>
<reference evidence="2 3" key="1">
    <citation type="submission" date="2020-08" db="EMBL/GenBank/DDBJ databases">
        <title>Genomic Encyclopedia of Type Strains, Phase IV (KMG-IV): sequencing the most valuable type-strain genomes for metagenomic binning, comparative biology and taxonomic classification.</title>
        <authorList>
            <person name="Goeker M."/>
        </authorList>
    </citation>
    <scope>NUCLEOTIDE SEQUENCE [LARGE SCALE GENOMIC DNA]</scope>
    <source>
        <strain evidence="2 3">DSM 102189</strain>
    </source>
</reference>
<organism evidence="2 3">
    <name type="scientific">Polymorphobacter multimanifer</name>
    <dbReference type="NCBI Taxonomy" id="1070431"/>
    <lineage>
        <taxon>Bacteria</taxon>
        <taxon>Pseudomonadati</taxon>
        <taxon>Pseudomonadota</taxon>
        <taxon>Alphaproteobacteria</taxon>
        <taxon>Sphingomonadales</taxon>
        <taxon>Sphingosinicellaceae</taxon>
        <taxon>Polymorphobacter</taxon>
    </lineage>
</organism>